<dbReference type="PANTHER" id="PTHR33293:SF1">
    <property type="entry name" value="INSERTION ELEMENT IS1 1 PROTEIN INSB-RELATED"/>
    <property type="match status" value="1"/>
</dbReference>
<keyword evidence="6" id="KW-1185">Reference proteome</keyword>
<dbReference type="RefSeq" id="WP_078306748.1">
    <property type="nucleotide sequence ID" value="NZ_CP147511.1"/>
</dbReference>
<proteinExistence type="inferred from homology"/>
<evidence type="ECO:0000256" key="1">
    <source>
        <dbReference type="ARBA" id="ARBA00004091"/>
    </source>
</evidence>
<name>A0A1T0CHJ0_9GAMM</name>
<evidence type="ECO:0000313" key="5">
    <source>
        <dbReference type="EMBL" id="OOS21763.1"/>
    </source>
</evidence>
<dbReference type="GO" id="GO:0006313">
    <property type="term" value="P:DNA transposition"/>
    <property type="evidence" value="ECO:0007669"/>
    <property type="project" value="InterPro"/>
</dbReference>
<dbReference type="EMBL" id="MUYT01000004">
    <property type="protein sequence ID" value="OOS21763.1"/>
    <property type="molecule type" value="Genomic_DNA"/>
</dbReference>
<gene>
    <name evidence="5" type="ORF">B0682_03845</name>
</gene>
<evidence type="ECO:0000256" key="2">
    <source>
        <dbReference type="ARBA" id="ARBA00008841"/>
    </source>
</evidence>
<dbReference type="OrthoDB" id="6648001at2"/>
<dbReference type="PANTHER" id="PTHR33293">
    <property type="entry name" value="INSERTION ELEMENT IS1 1 PROTEIN INSB-RELATED"/>
    <property type="match status" value="1"/>
</dbReference>
<protein>
    <submittedName>
        <fullName evidence="5">IS1 transposase</fullName>
    </submittedName>
</protein>
<dbReference type="GO" id="GO:0004803">
    <property type="term" value="F:transposase activity"/>
    <property type="evidence" value="ECO:0007669"/>
    <property type="project" value="InterPro"/>
</dbReference>
<sequence>MHSYRIECSNHPPQANRTTKQVLGFVCGKRETKTFKNLYNNLNPNSIKLFCSDYWKSYAELMPKHKHLASKAQTFTIEGYNGLIRHFLARFRRRSKCHSKSEKMIENSLNLLSAKWNGSLSCVF</sequence>
<dbReference type="GO" id="GO:0003677">
    <property type="term" value="F:DNA binding"/>
    <property type="evidence" value="ECO:0007669"/>
    <property type="project" value="InterPro"/>
</dbReference>
<reference evidence="5 6" key="1">
    <citation type="submission" date="2017-02" db="EMBL/GenBank/DDBJ databases">
        <title>Draft genome sequence of Moraxella lincolnii CCUG 9405T type strain.</title>
        <authorList>
            <person name="Salva-Serra F."/>
            <person name="Engstrom-Jakobsson H."/>
            <person name="Thorell K."/>
            <person name="Jaen-Luchoro D."/>
            <person name="Gonzales-Siles L."/>
            <person name="Karlsson R."/>
            <person name="Yazdan S."/>
            <person name="Boulund F."/>
            <person name="Johnning A."/>
            <person name="Engstrand L."/>
            <person name="Kristiansson E."/>
            <person name="Moore E."/>
        </authorList>
    </citation>
    <scope>NUCLEOTIDE SEQUENCE [LARGE SCALE GENOMIC DNA]</scope>
    <source>
        <strain evidence="5 6">CCUG 9405</strain>
    </source>
</reference>
<evidence type="ECO:0000256" key="3">
    <source>
        <dbReference type="ARBA" id="ARBA00022578"/>
    </source>
</evidence>
<dbReference type="AlphaFoldDB" id="A0A1T0CHJ0"/>
<comment type="function">
    <text evidence="1">Absolutely required for transposition of IS1.</text>
</comment>
<keyword evidence="4" id="KW-0233">DNA recombination</keyword>
<dbReference type="STRING" id="90241.B0682_03845"/>
<accession>A0A1T0CHJ0</accession>
<organism evidence="5 6">
    <name type="scientific">Lwoffella lincolnii</name>
    <dbReference type="NCBI Taxonomy" id="90241"/>
    <lineage>
        <taxon>Bacteria</taxon>
        <taxon>Pseudomonadati</taxon>
        <taxon>Pseudomonadota</taxon>
        <taxon>Gammaproteobacteria</taxon>
        <taxon>Moraxellales</taxon>
        <taxon>Moraxellaceae</taxon>
        <taxon>Lwoffella</taxon>
    </lineage>
</organism>
<keyword evidence="3" id="KW-0815">Transposition</keyword>
<evidence type="ECO:0000313" key="6">
    <source>
        <dbReference type="Proteomes" id="UP000191094"/>
    </source>
</evidence>
<dbReference type="Pfam" id="PF03400">
    <property type="entry name" value="DDE_Tnp_IS1"/>
    <property type="match status" value="1"/>
</dbReference>
<comment type="caution">
    <text evidence="5">The sequence shown here is derived from an EMBL/GenBank/DDBJ whole genome shotgun (WGS) entry which is preliminary data.</text>
</comment>
<dbReference type="Proteomes" id="UP000191094">
    <property type="component" value="Unassembled WGS sequence"/>
</dbReference>
<comment type="similarity">
    <text evidence="2">Belongs to the transposase 27 family.</text>
</comment>
<evidence type="ECO:0000256" key="4">
    <source>
        <dbReference type="ARBA" id="ARBA00023172"/>
    </source>
</evidence>
<dbReference type="InterPro" id="IPR005063">
    <property type="entry name" value="Transposase_27"/>
</dbReference>
<dbReference type="InterPro" id="IPR051354">
    <property type="entry name" value="Transposase_27_IS1"/>
</dbReference>